<dbReference type="EMBL" id="AMQN01033457">
    <property type="status" value="NOT_ANNOTATED_CDS"/>
    <property type="molecule type" value="Genomic_DNA"/>
</dbReference>
<dbReference type="GO" id="GO:0046982">
    <property type="term" value="F:protein heterodimerization activity"/>
    <property type="evidence" value="ECO:0007669"/>
    <property type="project" value="InterPro"/>
</dbReference>
<dbReference type="EMBL" id="KB311839">
    <property type="protein sequence ID" value="ELT88486.1"/>
    <property type="molecule type" value="Genomic_DNA"/>
</dbReference>
<dbReference type="EnsemblMetazoa" id="CapteT218541">
    <property type="protein sequence ID" value="CapteP218541"/>
    <property type="gene ID" value="CapteG218541"/>
</dbReference>
<proteinExistence type="predicted"/>
<dbReference type="HOGENOM" id="CLU_1890920_0_0_1"/>
<evidence type="ECO:0000313" key="1">
    <source>
        <dbReference type="EMBL" id="ELT88486.1"/>
    </source>
</evidence>
<gene>
    <name evidence="1" type="ORF">CAPTEDRAFT_218541</name>
</gene>
<dbReference type="AlphaFoldDB" id="R7TBK8"/>
<name>R7TBK8_CAPTE</name>
<dbReference type="Gene3D" id="1.10.20.10">
    <property type="entry name" value="Histone, subunit A"/>
    <property type="match status" value="1"/>
</dbReference>
<reference evidence="1 3" key="2">
    <citation type="journal article" date="2013" name="Nature">
        <title>Insights into bilaterian evolution from three spiralian genomes.</title>
        <authorList>
            <person name="Simakov O."/>
            <person name="Marletaz F."/>
            <person name="Cho S.J."/>
            <person name="Edsinger-Gonzales E."/>
            <person name="Havlak P."/>
            <person name="Hellsten U."/>
            <person name="Kuo D.H."/>
            <person name="Larsson T."/>
            <person name="Lv J."/>
            <person name="Arendt D."/>
            <person name="Savage R."/>
            <person name="Osoegawa K."/>
            <person name="de Jong P."/>
            <person name="Grimwood J."/>
            <person name="Chapman J.A."/>
            <person name="Shapiro H."/>
            <person name="Aerts A."/>
            <person name="Otillar R.P."/>
            <person name="Terry A.Y."/>
            <person name="Boore J.L."/>
            <person name="Grigoriev I.V."/>
            <person name="Lindberg D.R."/>
            <person name="Seaver E.C."/>
            <person name="Weisblat D.A."/>
            <person name="Putnam N.H."/>
            <person name="Rokhsar D.S."/>
        </authorList>
    </citation>
    <scope>NUCLEOTIDE SEQUENCE</scope>
    <source>
        <strain evidence="1 3">I ESC-2004</strain>
    </source>
</reference>
<dbReference type="InterPro" id="IPR009072">
    <property type="entry name" value="Histone-fold"/>
</dbReference>
<evidence type="ECO:0008006" key="4">
    <source>
        <dbReference type="Google" id="ProtNLM"/>
    </source>
</evidence>
<evidence type="ECO:0000313" key="3">
    <source>
        <dbReference type="Proteomes" id="UP000014760"/>
    </source>
</evidence>
<keyword evidence="3" id="KW-1185">Reference proteome</keyword>
<sequence>MDVVYALKRQGRTLYGFGGVPKSREEVAKRKVLPENSFSCSNLTNNVFMTVFNPSLISESDEADMGYFTIYELLKAIVNLMRHIRGTCWGADQRSLRVIFLSHIVSYITYAAPALLTLSRASKSKLEAVYNRALK</sequence>
<dbReference type="OrthoDB" id="6147158at2759"/>
<accession>R7TBK8</accession>
<feature type="non-terminal residue" evidence="1">
    <location>
        <position position="135"/>
    </location>
</feature>
<organism evidence="1">
    <name type="scientific">Capitella teleta</name>
    <name type="common">Polychaete worm</name>
    <dbReference type="NCBI Taxonomy" id="283909"/>
    <lineage>
        <taxon>Eukaryota</taxon>
        <taxon>Metazoa</taxon>
        <taxon>Spiralia</taxon>
        <taxon>Lophotrochozoa</taxon>
        <taxon>Annelida</taxon>
        <taxon>Polychaeta</taxon>
        <taxon>Sedentaria</taxon>
        <taxon>Scolecida</taxon>
        <taxon>Capitellidae</taxon>
        <taxon>Capitella</taxon>
    </lineage>
</organism>
<dbReference type="Proteomes" id="UP000014760">
    <property type="component" value="Unassembled WGS sequence"/>
</dbReference>
<reference evidence="2" key="3">
    <citation type="submission" date="2015-06" db="UniProtKB">
        <authorList>
            <consortium name="EnsemblMetazoa"/>
        </authorList>
    </citation>
    <scope>IDENTIFICATION</scope>
</reference>
<protein>
    <recommendedName>
        <fullName evidence="4">Histone H4</fullName>
    </recommendedName>
</protein>
<reference evidence="3" key="1">
    <citation type="submission" date="2012-12" db="EMBL/GenBank/DDBJ databases">
        <authorList>
            <person name="Hellsten U."/>
            <person name="Grimwood J."/>
            <person name="Chapman J.A."/>
            <person name="Shapiro H."/>
            <person name="Aerts A."/>
            <person name="Otillar R.P."/>
            <person name="Terry A.Y."/>
            <person name="Boore J.L."/>
            <person name="Simakov O."/>
            <person name="Marletaz F."/>
            <person name="Cho S.-J."/>
            <person name="Edsinger-Gonzales E."/>
            <person name="Havlak P."/>
            <person name="Kuo D.-H."/>
            <person name="Larsson T."/>
            <person name="Lv J."/>
            <person name="Arendt D."/>
            <person name="Savage R."/>
            <person name="Osoegawa K."/>
            <person name="de Jong P."/>
            <person name="Lindberg D.R."/>
            <person name="Seaver E.C."/>
            <person name="Weisblat D.A."/>
            <person name="Putnam N.H."/>
            <person name="Grigoriev I.V."/>
            <person name="Rokhsar D.S."/>
        </authorList>
    </citation>
    <scope>NUCLEOTIDE SEQUENCE</scope>
    <source>
        <strain evidence="3">I ESC-2004</strain>
    </source>
</reference>
<evidence type="ECO:0000313" key="2">
    <source>
        <dbReference type="EnsemblMetazoa" id="CapteP218541"/>
    </source>
</evidence>